<accession>A0A6A6VVL0</accession>
<gene>
    <name evidence="3" type="ORF">EJ05DRAFT_173364</name>
</gene>
<dbReference type="GO" id="GO:0003887">
    <property type="term" value="F:DNA-directed DNA polymerase activity"/>
    <property type="evidence" value="ECO:0007669"/>
    <property type="project" value="TreeGrafter"/>
</dbReference>
<dbReference type="InterPro" id="IPR036420">
    <property type="entry name" value="BRCT_dom_sf"/>
</dbReference>
<feature type="compositionally biased region" description="Basic and acidic residues" evidence="1">
    <location>
        <begin position="163"/>
        <end position="172"/>
    </location>
</feature>
<reference evidence="3" key="1">
    <citation type="journal article" date="2020" name="Stud. Mycol.">
        <title>101 Dothideomycetes genomes: a test case for predicting lifestyles and emergence of pathogens.</title>
        <authorList>
            <person name="Haridas S."/>
            <person name="Albert R."/>
            <person name="Binder M."/>
            <person name="Bloem J."/>
            <person name="Labutti K."/>
            <person name="Salamov A."/>
            <person name="Andreopoulos B."/>
            <person name="Baker S."/>
            <person name="Barry K."/>
            <person name="Bills G."/>
            <person name="Bluhm B."/>
            <person name="Cannon C."/>
            <person name="Castanera R."/>
            <person name="Culley D."/>
            <person name="Daum C."/>
            <person name="Ezra D."/>
            <person name="Gonzalez J."/>
            <person name="Henrissat B."/>
            <person name="Kuo A."/>
            <person name="Liang C."/>
            <person name="Lipzen A."/>
            <person name="Lutzoni F."/>
            <person name="Magnuson J."/>
            <person name="Mondo S."/>
            <person name="Nolan M."/>
            <person name="Ohm R."/>
            <person name="Pangilinan J."/>
            <person name="Park H.-J."/>
            <person name="Ramirez L."/>
            <person name="Alfaro M."/>
            <person name="Sun H."/>
            <person name="Tritt A."/>
            <person name="Yoshinaga Y."/>
            <person name="Zwiers L.-H."/>
            <person name="Turgeon B."/>
            <person name="Goodwin S."/>
            <person name="Spatafora J."/>
            <person name="Crous P."/>
            <person name="Grigoriev I."/>
        </authorList>
    </citation>
    <scope>NUCLEOTIDE SEQUENCE</scope>
    <source>
        <strain evidence="3">CBS 121739</strain>
    </source>
</reference>
<feature type="compositionally biased region" description="Basic and acidic residues" evidence="1">
    <location>
        <begin position="48"/>
        <end position="57"/>
    </location>
</feature>
<evidence type="ECO:0000259" key="2">
    <source>
        <dbReference type="PROSITE" id="PS50172"/>
    </source>
</evidence>
<dbReference type="GO" id="GO:0042276">
    <property type="term" value="P:error-prone translesion synthesis"/>
    <property type="evidence" value="ECO:0007669"/>
    <property type="project" value="TreeGrafter"/>
</dbReference>
<dbReference type="Proteomes" id="UP000799437">
    <property type="component" value="Unassembled WGS sequence"/>
</dbReference>
<dbReference type="GO" id="GO:0070987">
    <property type="term" value="P:error-free translesion synthesis"/>
    <property type="evidence" value="ECO:0007669"/>
    <property type="project" value="TreeGrafter"/>
</dbReference>
<dbReference type="PROSITE" id="PS50172">
    <property type="entry name" value="BRCT"/>
    <property type="match status" value="1"/>
</dbReference>
<dbReference type="GeneID" id="54480583"/>
<dbReference type="SUPFAM" id="SSF52113">
    <property type="entry name" value="BRCT domain"/>
    <property type="match status" value="1"/>
</dbReference>
<dbReference type="Pfam" id="PF16589">
    <property type="entry name" value="BRCT_2"/>
    <property type="match status" value="1"/>
</dbReference>
<dbReference type="Gene3D" id="3.40.50.10190">
    <property type="entry name" value="BRCT domain"/>
    <property type="match status" value="1"/>
</dbReference>
<dbReference type="PANTHER" id="PTHR45990:SF1">
    <property type="entry name" value="DNA REPAIR PROTEIN REV1"/>
    <property type="match status" value="1"/>
</dbReference>
<dbReference type="EMBL" id="ML996583">
    <property type="protein sequence ID" value="KAF2753826.1"/>
    <property type="molecule type" value="Genomic_DNA"/>
</dbReference>
<evidence type="ECO:0000256" key="1">
    <source>
        <dbReference type="SAM" id="MobiDB-lite"/>
    </source>
</evidence>
<dbReference type="OrthoDB" id="427711at2759"/>
<proteinExistence type="predicted"/>
<evidence type="ECO:0000313" key="3">
    <source>
        <dbReference type="EMBL" id="KAF2753826.1"/>
    </source>
</evidence>
<dbReference type="GO" id="GO:0017125">
    <property type="term" value="F:deoxycytidyl transferase activity"/>
    <property type="evidence" value="ECO:0007669"/>
    <property type="project" value="TreeGrafter"/>
</dbReference>
<dbReference type="PANTHER" id="PTHR45990">
    <property type="entry name" value="DNA REPAIR PROTEIN REV1"/>
    <property type="match status" value="1"/>
</dbReference>
<feature type="compositionally biased region" description="Polar residues" evidence="1">
    <location>
        <begin position="1"/>
        <end position="17"/>
    </location>
</feature>
<feature type="region of interest" description="Disordered" evidence="1">
    <location>
        <begin position="1"/>
        <end position="107"/>
    </location>
</feature>
<dbReference type="AlphaFoldDB" id="A0A6A6VVL0"/>
<dbReference type="InterPro" id="IPR001357">
    <property type="entry name" value="BRCT_dom"/>
</dbReference>
<evidence type="ECO:0000313" key="4">
    <source>
        <dbReference type="Proteomes" id="UP000799437"/>
    </source>
</evidence>
<dbReference type="SMART" id="SM00292">
    <property type="entry name" value="BRCT"/>
    <property type="match status" value="1"/>
</dbReference>
<name>A0A6A6VVL0_9PEZI</name>
<dbReference type="RefSeq" id="XP_033596277.1">
    <property type="nucleotide sequence ID" value="XM_033739529.1"/>
</dbReference>
<feature type="region of interest" description="Disordered" evidence="1">
    <location>
        <begin position="119"/>
        <end position="179"/>
    </location>
</feature>
<keyword evidence="4" id="KW-1185">Reference proteome</keyword>
<feature type="domain" description="BRCT" evidence="2">
    <location>
        <begin position="177"/>
        <end position="285"/>
    </location>
</feature>
<protein>
    <recommendedName>
        <fullName evidence="2">BRCT domain-containing protein</fullName>
    </recommendedName>
</protein>
<feature type="compositionally biased region" description="Basic and acidic residues" evidence="1">
    <location>
        <begin position="80"/>
        <end position="101"/>
    </location>
</feature>
<organism evidence="3 4">
    <name type="scientific">Pseudovirgaria hyperparasitica</name>
    <dbReference type="NCBI Taxonomy" id="470096"/>
    <lineage>
        <taxon>Eukaryota</taxon>
        <taxon>Fungi</taxon>
        <taxon>Dikarya</taxon>
        <taxon>Ascomycota</taxon>
        <taxon>Pezizomycotina</taxon>
        <taxon>Dothideomycetes</taxon>
        <taxon>Dothideomycetes incertae sedis</taxon>
        <taxon>Acrospermales</taxon>
        <taxon>Acrospermaceae</taxon>
        <taxon>Pseudovirgaria</taxon>
    </lineage>
</organism>
<dbReference type="GO" id="GO:0005634">
    <property type="term" value="C:nucleus"/>
    <property type="evidence" value="ECO:0007669"/>
    <property type="project" value="TreeGrafter"/>
</dbReference>
<sequence>MPSNPSRPSHNPTTKAAQPTRRFFDPWNSSSTGHQRAENVLSGSTSWRDSRNRKLAEQYRGGYGGGTRVADSVGAGSPDFGKDGRKPNGGWEKGRAPREPGQKAIMDVGQWGLKVAKVGAQSKDKSKSLDENASWESPFVEKSQYSDAGDDMSIPPPSAQSSEHTDHPEKPEASTQPKPQIFTNLTFYINGSTGPYISDHKLRYLLSEHGASTSIALARRQVTHVILGTPSIHSMKSGAGGGLASSKIQKEIQRVRGKGVKYISAEWVVESIKAGKRLPETRFARNAGVDIGKAKGQGSVFDMLQHG</sequence>